<evidence type="ECO:0000313" key="2">
    <source>
        <dbReference type="EMBL" id="EWC61904.1"/>
    </source>
</evidence>
<dbReference type="OrthoDB" id="9763644at2"/>
<dbReference type="GO" id="GO:0004386">
    <property type="term" value="F:helicase activity"/>
    <property type="evidence" value="ECO:0007669"/>
    <property type="project" value="UniProtKB-KW"/>
</dbReference>
<dbReference type="SMART" id="SM00943">
    <property type="entry name" value="Prim-Pol"/>
    <property type="match status" value="1"/>
</dbReference>
<dbReference type="InterPro" id="IPR015330">
    <property type="entry name" value="DNA_primase/pol_bifunc_N"/>
</dbReference>
<feature type="domain" description="DNA primase/polymerase bifunctional N-terminal" evidence="1">
    <location>
        <begin position="13"/>
        <end position="184"/>
    </location>
</feature>
<gene>
    <name evidence="2" type="ORF">UO65_2837</name>
</gene>
<dbReference type="eggNOG" id="COG3378">
    <property type="taxonomic scope" value="Bacteria"/>
</dbReference>
<dbReference type="RefSeq" id="WP_052021152.1">
    <property type="nucleotide sequence ID" value="NZ_AYXG01000100.1"/>
</dbReference>
<dbReference type="Pfam" id="PF09250">
    <property type="entry name" value="Prim-Pol"/>
    <property type="match status" value="1"/>
</dbReference>
<evidence type="ECO:0000259" key="1">
    <source>
        <dbReference type="SMART" id="SM00943"/>
    </source>
</evidence>
<dbReference type="Proteomes" id="UP000019277">
    <property type="component" value="Unassembled WGS sequence"/>
</dbReference>
<protein>
    <submittedName>
        <fullName evidence="2">DNA primase/helicase, phage-associated</fullName>
    </submittedName>
</protein>
<accession>W7J776</accession>
<keyword evidence="2" id="KW-0378">Hydrolase</keyword>
<keyword evidence="2" id="KW-0347">Helicase</keyword>
<keyword evidence="3" id="KW-1185">Reference proteome</keyword>
<sequence length="734" mass="78596">MTSTTLGTFAHHAERYRAAGWFGTLPLPANAKYPPPGGFTGGSGGWPTDQDISAWGARFGDSFNLALRLPEDVIGVDIDAYGDKPGATTLAEAEARWGTLPATYTSTARADGVSGIRIYRVPAGLAWNEEVGPAVEVIQYGHRYMVAAPSTNPKTGTAYRWTTPQGLPVDVPILAEIPALPDAWVAGLTRGPLADERRRRVGVDVDAWLADLPDGPPCADVEEALDRARLALSGGGSRYDAAVHGTMALVGRGRGGCSGVAGALLTLRAEYEDAVAGESRDPREWDRSFRGAVEKTAGQRVEFHERCIEHQARMLVFDYTPPSLWDERPILRHLHDFARGRRVAPLAVLGVTLARVVAATPSNIVLPPIIGGDGTLNLFVALVGDSGAGKGSAEAAAAEAIDISALTDRISGEPVRTVNVGSGEGFAHMFVTRRQGELVRIRDSVLFSVPEVDTLSALGARQGATLMPVLRSAWSGERIGFSYADPTKALDIEPRSYRCALLLGVQPAKAGPLLGDAEGGTPQRFLWVRAADKGILKNPPPPPTPVVWDRKYPTVPRYEMAVTREAVDEIGDAHWRRSRGEGDALDGHALYTRLKVAAALALLDRRLDVTSDDWRLSGRIMALSDRTRAGVVADLRERASKANIGRAKAEAARAVVVAEAVDAQAIQRASRAVKTALGKNPGGWMSAGELRRAVPSRVRRDLDDALDALGLSGDIDTEAITYRGQQGTRYRLRG</sequence>
<proteinExistence type="predicted"/>
<dbReference type="AlphaFoldDB" id="W7J776"/>
<name>W7J776_9PSEU</name>
<dbReference type="STRING" id="909613.UO65_2837"/>
<keyword evidence="2" id="KW-0547">Nucleotide-binding</keyword>
<dbReference type="EMBL" id="AYXG01000100">
    <property type="protein sequence ID" value="EWC61904.1"/>
    <property type="molecule type" value="Genomic_DNA"/>
</dbReference>
<keyword evidence="2" id="KW-0067">ATP-binding</keyword>
<reference evidence="2 3" key="1">
    <citation type="journal article" date="2014" name="Genome Announc.">
        <title>Draft Genome Sequence of the Antitrypanosomally Active Sponge-Associated Bacterium Actinokineospora sp. Strain EG49.</title>
        <authorList>
            <person name="Harjes J."/>
            <person name="Ryu T."/>
            <person name="Abdelmohsen U.R."/>
            <person name="Moitinho-Silva L."/>
            <person name="Horn H."/>
            <person name="Ravasi T."/>
            <person name="Hentschel U."/>
        </authorList>
    </citation>
    <scope>NUCLEOTIDE SEQUENCE [LARGE SCALE GENOMIC DNA]</scope>
    <source>
        <strain evidence="2 3">EG49</strain>
    </source>
</reference>
<organism evidence="2 3">
    <name type="scientific">Actinokineospora spheciospongiae</name>
    <dbReference type="NCBI Taxonomy" id="909613"/>
    <lineage>
        <taxon>Bacteria</taxon>
        <taxon>Bacillati</taxon>
        <taxon>Actinomycetota</taxon>
        <taxon>Actinomycetes</taxon>
        <taxon>Pseudonocardiales</taxon>
        <taxon>Pseudonocardiaceae</taxon>
        <taxon>Actinokineospora</taxon>
    </lineage>
</organism>
<evidence type="ECO:0000313" key="3">
    <source>
        <dbReference type="Proteomes" id="UP000019277"/>
    </source>
</evidence>
<comment type="caution">
    <text evidence="2">The sequence shown here is derived from an EMBL/GenBank/DDBJ whole genome shotgun (WGS) entry which is preliminary data.</text>
</comment>